<dbReference type="InterPro" id="IPR013103">
    <property type="entry name" value="RVT_2"/>
</dbReference>
<dbReference type="GO" id="GO:0006310">
    <property type="term" value="P:DNA recombination"/>
    <property type="evidence" value="ECO:0007669"/>
    <property type="project" value="UniProtKB-KW"/>
</dbReference>
<dbReference type="InterPro" id="IPR036397">
    <property type="entry name" value="RNaseH_sf"/>
</dbReference>
<keyword evidence="13" id="KW-0548">Nucleotidyltransferase</keyword>
<dbReference type="AlphaFoldDB" id="A0AAD2E4Q7"/>
<dbReference type="GO" id="GO:0003887">
    <property type="term" value="F:DNA-directed DNA polymerase activity"/>
    <property type="evidence" value="ECO:0007669"/>
    <property type="project" value="UniProtKB-KW"/>
</dbReference>
<keyword evidence="16" id="KW-0511">Multifunctional enzyme</keyword>
<keyword evidence="8" id="KW-0378">Hydrolase</keyword>
<dbReference type="GO" id="GO:0046872">
    <property type="term" value="F:metal ion binding"/>
    <property type="evidence" value="ECO:0007669"/>
    <property type="project" value="UniProtKB-KW"/>
</dbReference>
<evidence type="ECO:0000256" key="8">
    <source>
        <dbReference type="ARBA" id="ARBA00022801"/>
    </source>
</evidence>
<evidence type="ECO:0000256" key="4">
    <source>
        <dbReference type="ARBA" id="ARBA00022722"/>
    </source>
</evidence>
<evidence type="ECO:0000256" key="14">
    <source>
        <dbReference type="ARBA" id="ARBA00023113"/>
    </source>
</evidence>
<dbReference type="GO" id="GO:0003964">
    <property type="term" value="F:RNA-directed DNA polymerase activity"/>
    <property type="evidence" value="ECO:0007669"/>
    <property type="project" value="UniProtKB-KW"/>
</dbReference>
<dbReference type="PANTHER" id="PTHR42648">
    <property type="entry name" value="TRANSPOSASE, PUTATIVE-RELATED"/>
    <property type="match status" value="1"/>
</dbReference>
<name>A0AAD2E4Q7_9LAMI</name>
<keyword evidence="19" id="KW-1185">Reference proteome</keyword>
<dbReference type="GO" id="GO:0005524">
    <property type="term" value="F:ATP binding"/>
    <property type="evidence" value="ECO:0007669"/>
    <property type="project" value="UniProtKB-KW"/>
</dbReference>
<keyword evidence="12" id="KW-0695">RNA-directed DNA polymerase</keyword>
<keyword evidence="2" id="KW-1188">Viral release from host cell</keyword>
<feature type="domain" description="Integrase catalytic" evidence="17">
    <location>
        <begin position="84"/>
        <end position="123"/>
    </location>
</feature>
<dbReference type="Gene3D" id="3.30.420.10">
    <property type="entry name" value="Ribonuclease H-like superfamily/Ribonuclease H"/>
    <property type="match status" value="1"/>
</dbReference>
<dbReference type="Pfam" id="PF07727">
    <property type="entry name" value="RVT_2"/>
    <property type="match status" value="1"/>
</dbReference>
<gene>
    <name evidence="18" type="ORF">FPE_LOCUS23513</name>
</gene>
<dbReference type="EMBL" id="OU503049">
    <property type="protein sequence ID" value="CAI9776083.1"/>
    <property type="molecule type" value="Genomic_DNA"/>
</dbReference>
<keyword evidence="7" id="KW-0255">Endonuclease</keyword>
<evidence type="ECO:0000256" key="13">
    <source>
        <dbReference type="ARBA" id="ARBA00022932"/>
    </source>
</evidence>
<dbReference type="GO" id="GO:0008233">
    <property type="term" value="F:peptidase activity"/>
    <property type="evidence" value="ECO:0007669"/>
    <property type="project" value="UniProtKB-KW"/>
</dbReference>
<dbReference type="Proteomes" id="UP000834106">
    <property type="component" value="Chromosome 14"/>
</dbReference>
<proteinExistence type="predicted"/>
<evidence type="ECO:0000256" key="2">
    <source>
        <dbReference type="ARBA" id="ARBA00022612"/>
    </source>
</evidence>
<evidence type="ECO:0000256" key="16">
    <source>
        <dbReference type="ARBA" id="ARBA00023268"/>
    </source>
</evidence>
<accession>A0AAD2E4Q7</accession>
<dbReference type="InterPro" id="IPR012337">
    <property type="entry name" value="RNaseH-like_sf"/>
</dbReference>
<organism evidence="18 19">
    <name type="scientific">Fraxinus pennsylvanica</name>
    <dbReference type="NCBI Taxonomy" id="56036"/>
    <lineage>
        <taxon>Eukaryota</taxon>
        <taxon>Viridiplantae</taxon>
        <taxon>Streptophyta</taxon>
        <taxon>Embryophyta</taxon>
        <taxon>Tracheophyta</taxon>
        <taxon>Spermatophyta</taxon>
        <taxon>Magnoliopsida</taxon>
        <taxon>eudicotyledons</taxon>
        <taxon>Gunneridae</taxon>
        <taxon>Pentapetalae</taxon>
        <taxon>asterids</taxon>
        <taxon>lamiids</taxon>
        <taxon>Lamiales</taxon>
        <taxon>Oleaceae</taxon>
        <taxon>Oleeae</taxon>
        <taxon>Fraxinus</taxon>
    </lineage>
</organism>
<keyword evidence="15" id="KW-0233">DNA recombination</keyword>
<keyword evidence="13" id="KW-0239">DNA-directed DNA polymerase</keyword>
<keyword evidence="10" id="KW-0460">Magnesium</keyword>
<dbReference type="InterPro" id="IPR054722">
    <property type="entry name" value="PolX-like_BBD"/>
</dbReference>
<evidence type="ECO:0000313" key="19">
    <source>
        <dbReference type="Proteomes" id="UP000834106"/>
    </source>
</evidence>
<keyword evidence="6" id="KW-0547">Nucleotide-binding</keyword>
<dbReference type="GO" id="GO:0015074">
    <property type="term" value="P:DNA integration"/>
    <property type="evidence" value="ECO:0007669"/>
    <property type="project" value="UniProtKB-KW"/>
</dbReference>
<evidence type="ECO:0000256" key="12">
    <source>
        <dbReference type="ARBA" id="ARBA00022918"/>
    </source>
</evidence>
<keyword evidence="9" id="KW-0067">ATP-binding</keyword>
<evidence type="ECO:0000256" key="1">
    <source>
        <dbReference type="ARBA" id="ARBA00002180"/>
    </source>
</evidence>
<evidence type="ECO:0000256" key="6">
    <source>
        <dbReference type="ARBA" id="ARBA00022741"/>
    </source>
</evidence>
<dbReference type="PROSITE" id="PS50994">
    <property type="entry name" value="INTEGRASE"/>
    <property type="match status" value="1"/>
</dbReference>
<evidence type="ECO:0000256" key="3">
    <source>
        <dbReference type="ARBA" id="ARBA00022670"/>
    </source>
</evidence>
<keyword evidence="4" id="KW-0540">Nuclease</keyword>
<keyword evidence="3" id="KW-0645">Protease</keyword>
<comment type="function">
    <text evidence="1">The aspartyl protease (PR) mediates the proteolytic cleavages of the Gag and Gag-Pol polyproteins after assembly of the VLP.</text>
</comment>
<dbReference type="SUPFAM" id="SSF53098">
    <property type="entry name" value="Ribonuclease H-like"/>
    <property type="match status" value="1"/>
</dbReference>
<sequence length="239" mass="27314">MCFSTKSSSESRLIDNGCTNHMTYDRTLFTDLKPAEIAKVRIGNGDYISAKGKGTIAITTNSEVAGVFWKFKKIVENKSCCKIQVLRSDNGKEYTSAKFNLFCEEAGIEHQLTAPYTLEQNGVKRDKLDKKAIPVRGTRLLSDIYQRCNVAIYKPAGHEEALKDSKWKKAMEEEMLTTQKNKTWELVERPEDRKVIGVKWVYRTKLNADYSINKYKARLIVKGYAQIFGVDYSDFCSRC</sequence>
<keyword evidence="11" id="KW-0229">DNA integration</keyword>
<dbReference type="GO" id="GO:0006508">
    <property type="term" value="P:proteolysis"/>
    <property type="evidence" value="ECO:0007669"/>
    <property type="project" value="UniProtKB-KW"/>
</dbReference>
<dbReference type="InterPro" id="IPR039537">
    <property type="entry name" value="Retrotran_Ty1/copia-like"/>
</dbReference>
<reference evidence="18" key="1">
    <citation type="submission" date="2023-05" db="EMBL/GenBank/DDBJ databases">
        <authorList>
            <person name="Huff M."/>
        </authorList>
    </citation>
    <scope>NUCLEOTIDE SEQUENCE</scope>
</reference>
<evidence type="ECO:0000313" key="18">
    <source>
        <dbReference type="EMBL" id="CAI9776083.1"/>
    </source>
</evidence>
<evidence type="ECO:0000256" key="7">
    <source>
        <dbReference type="ARBA" id="ARBA00022759"/>
    </source>
</evidence>
<evidence type="ECO:0000256" key="5">
    <source>
        <dbReference type="ARBA" id="ARBA00022723"/>
    </source>
</evidence>
<keyword evidence="5" id="KW-0479">Metal-binding</keyword>
<dbReference type="GO" id="GO:0003676">
    <property type="term" value="F:nucleic acid binding"/>
    <property type="evidence" value="ECO:0007669"/>
    <property type="project" value="InterPro"/>
</dbReference>
<evidence type="ECO:0000256" key="11">
    <source>
        <dbReference type="ARBA" id="ARBA00022908"/>
    </source>
</evidence>
<evidence type="ECO:0000259" key="17">
    <source>
        <dbReference type="PROSITE" id="PS50994"/>
    </source>
</evidence>
<keyword evidence="14" id="KW-0917">Virion maturation</keyword>
<keyword evidence="13" id="KW-0808">Transferase</keyword>
<evidence type="ECO:0000256" key="9">
    <source>
        <dbReference type="ARBA" id="ARBA00022840"/>
    </source>
</evidence>
<evidence type="ECO:0000256" key="10">
    <source>
        <dbReference type="ARBA" id="ARBA00022842"/>
    </source>
</evidence>
<dbReference type="GO" id="GO:0004519">
    <property type="term" value="F:endonuclease activity"/>
    <property type="evidence" value="ECO:0007669"/>
    <property type="project" value="UniProtKB-KW"/>
</dbReference>
<dbReference type="Pfam" id="PF22936">
    <property type="entry name" value="Pol_BBD"/>
    <property type="match status" value="1"/>
</dbReference>
<dbReference type="PANTHER" id="PTHR42648:SF11">
    <property type="entry name" value="TRANSPOSON TY4-P GAG-POL POLYPROTEIN"/>
    <property type="match status" value="1"/>
</dbReference>
<protein>
    <recommendedName>
        <fullName evidence="17">Integrase catalytic domain-containing protein</fullName>
    </recommendedName>
</protein>
<dbReference type="InterPro" id="IPR001584">
    <property type="entry name" value="Integrase_cat-core"/>
</dbReference>
<evidence type="ECO:0000256" key="15">
    <source>
        <dbReference type="ARBA" id="ARBA00023172"/>
    </source>
</evidence>